<organism evidence="1 2">
    <name type="scientific">Ornithobacterium rhinotracheale</name>
    <dbReference type="NCBI Taxonomy" id="28251"/>
    <lineage>
        <taxon>Bacteria</taxon>
        <taxon>Pseudomonadati</taxon>
        <taxon>Bacteroidota</taxon>
        <taxon>Flavobacteriia</taxon>
        <taxon>Flavobacteriales</taxon>
        <taxon>Weeksellaceae</taxon>
        <taxon>Ornithobacterium</taxon>
    </lineage>
</organism>
<dbReference type="AlphaFoldDB" id="A0A3R5UW31"/>
<accession>A0A3R5UW31</accession>
<dbReference type="Proteomes" id="UP000287701">
    <property type="component" value="Chromosome"/>
</dbReference>
<sequence>MSLDLELQNALSVFAKRATPTTAVEVLSVDKKKGTCRVKDESIEYSVRLTATEVENESEKRFYLFPKVGSSILIAPIEEDMNRYHIIAYSEVESFDYKVGEVHFLVNAEGFLLKKENETLKALMADLIAAIKRMKFTTNTGSTIKLINEPEFTALEKRFNNLLNDN</sequence>
<dbReference type="RefSeq" id="WP_128501562.1">
    <property type="nucleotide sequence ID" value="NZ_CP035107.1"/>
</dbReference>
<dbReference type="EMBL" id="CP035107">
    <property type="protein sequence ID" value="QAR31115.1"/>
    <property type="molecule type" value="Genomic_DNA"/>
</dbReference>
<gene>
    <name evidence="1" type="ORF">EQP59_07115</name>
</gene>
<evidence type="ECO:0000313" key="2">
    <source>
        <dbReference type="Proteomes" id="UP000287701"/>
    </source>
</evidence>
<name>A0A3R5UW31_ORNRH</name>
<proteinExistence type="predicted"/>
<protein>
    <submittedName>
        <fullName evidence="1">Uncharacterized protein</fullName>
    </submittedName>
</protein>
<reference evidence="1 2" key="1">
    <citation type="submission" date="2019-01" db="EMBL/GenBank/DDBJ databases">
        <title>Whole Genome of Ornithobacterium rhinotracheale FARPER-174b.</title>
        <authorList>
            <person name="Tataje-Lavanda L.A."/>
            <person name="Montalvan A."/>
            <person name="Montesinos R."/>
            <person name="Zimic M."/>
            <person name="Fernandez-Sanchez M."/>
            <person name="Fernandez-Diaz M."/>
        </authorList>
    </citation>
    <scope>NUCLEOTIDE SEQUENCE [LARGE SCALE GENOMIC DNA]</scope>
    <source>
        <strain evidence="1 2">FARPER-174b</strain>
    </source>
</reference>
<dbReference type="OrthoDB" id="1151181at2"/>
<evidence type="ECO:0000313" key="1">
    <source>
        <dbReference type="EMBL" id="QAR31115.1"/>
    </source>
</evidence>